<organism evidence="1">
    <name type="scientific">Enterocloster bolteae</name>
    <dbReference type="NCBI Taxonomy" id="208479"/>
    <lineage>
        <taxon>Bacteria</taxon>
        <taxon>Bacillati</taxon>
        <taxon>Bacillota</taxon>
        <taxon>Clostridia</taxon>
        <taxon>Lachnospirales</taxon>
        <taxon>Lachnospiraceae</taxon>
        <taxon>Enterocloster</taxon>
    </lineage>
</organism>
<protein>
    <submittedName>
        <fullName evidence="1">Uncharacterized protein</fullName>
    </submittedName>
</protein>
<proteinExistence type="predicted"/>
<dbReference type="EMBL" id="CACRTF010000017">
    <property type="protein sequence ID" value="VYT43624.1"/>
    <property type="molecule type" value="Genomic_DNA"/>
</dbReference>
<dbReference type="AlphaFoldDB" id="A0A6N2WLM6"/>
<gene>
    <name evidence="1" type="ORF">CBLFYP116_03787</name>
</gene>
<reference evidence="1" key="1">
    <citation type="submission" date="2019-11" db="EMBL/GenBank/DDBJ databases">
        <authorList>
            <person name="Feng L."/>
        </authorList>
    </citation>
    <scope>NUCLEOTIDE SEQUENCE</scope>
    <source>
        <strain evidence="1">CbolteaeLFYP116</strain>
    </source>
</reference>
<name>A0A6N2WLM6_9FIRM</name>
<dbReference type="RefSeq" id="WP_002578525.1">
    <property type="nucleotide sequence ID" value="NZ_CAUDQH010000004.1"/>
</dbReference>
<accession>A0A6N2WLM6</accession>
<sequence>MTDEVREYAERKIWESGIRMVPGHYPEFENKEQVDDWLYISEYMFIKSFGQEMPEIISVDIQGYKDLLWKLKKNEDNVPLEILRTKHRMAYNNLRQELKDMTEAIIHEVVHRNLYIKWSDAEHSLQKINQAVADSGMCELISKALYQEKCYGSVIAGIMKLRKLVLEAAEEEDKGA</sequence>
<evidence type="ECO:0000313" key="1">
    <source>
        <dbReference type="EMBL" id="VYT43624.1"/>
    </source>
</evidence>